<dbReference type="InterPro" id="IPR036291">
    <property type="entry name" value="NAD(P)-bd_dom_sf"/>
</dbReference>
<dbReference type="GO" id="GO:0004029">
    <property type="term" value="F:aldehyde dehydrogenase (NAD+) activity"/>
    <property type="evidence" value="ECO:0007669"/>
    <property type="project" value="TreeGrafter"/>
</dbReference>
<dbReference type="AlphaFoldDB" id="A0A0C3GTH2"/>
<organism evidence="2 3">
    <name type="scientific">Oidiodendron maius (strain Zn)</name>
    <dbReference type="NCBI Taxonomy" id="913774"/>
    <lineage>
        <taxon>Eukaryota</taxon>
        <taxon>Fungi</taxon>
        <taxon>Dikarya</taxon>
        <taxon>Ascomycota</taxon>
        <taxon>Pezizomycotina</taxon>
        <taxon>Leotiomycetes</taxon>
        <taxon>Leotiomycetes incertae sedis</taxon>
        <taxon>Myxotrichaceae</taxon>
        <taxon>Oidiodendron</taxon>
    </lineage>
</organism>
<accession>A0A0C3GTH2</accession>
<reference evidence="3" key="2">
    <citation type="submission" date="2015-01" db="EMBL/GenBank/DDBJ databases">
        <title>Evolutionary Origins and Diversification of the Mycorrhizal Mutualists.</title>
        <authorList>
            <consortium name="DOE Joint Genome Institute"/>
            <consortium name="Mycorrhizal Genomics Consortium"/>
            <person name="Kohler A."/>
            <person name="Kuo A."/>
            <person name="Nagy L.G."/>
            <person name="Floudas D."/>
            <person name="Copeland A."/>
            <person name="Barry K.W."/>
            <person name="Cichocki N."/>
            <person name="Veneault-Fourrey C."/>
            <person name="LaButti K."/>
            <person name="Lindquist E.A."/>
            <person name="Lipzen A."/>
            <person name="Lundell T."/>
            <person name="Morin E."/>
            <person name="Murat C."/>
            <person name="Riley R."/>
            <person name="Ohm R."/>
            <person name="Sun H."/>
            <person name="Tunlid A."/>
            <person name="Henrissat B."/>
            <person name="Grigoriev I.V."/>
            <person name="Hibbett D.S."/>
            <person name="Martin F."/>
        </authorList>
    </citation>
    <scope>NUCLEOTIDE SEQUENCE [LARGE SCALE GENOMIC DNA]</scope>
    <source>
        <strain evidence="3">Zn</strain>
    </source>
</reference>
<dbReference type="PANTHER" id="PTHR48079:SF6">
    <property type="entry name" value="NAD(P)-BINDING DOMAIN-CONTAINING PROTEIN-RELATED"/>
    <property type="match status" value="1"/>
</dbReference>
<dbReference type="OrthoDB" id="2130169at2759"/>
<dbReference type="GO" id="GO:1901607">
    <property type="term" value="P:alpha-amino acid biosynthetic process"/>
    <property type="evidence" value="ECO:0007669"/>
    <property type="project" value="UniProtKB-ARBA"/>
</dbReference>
<protein>
    <recommendedName>
        <fullName evidence="1">Semialdehyde dehydrogenase NAD-binding domain-containing protein</fullName>
    </recommendedName>
</protein>
<dbReference type="InterPro" id="IPR051783">
    <property type="entry name" value="NAD(P)-dependent_oxidoreduct"/>
</dbReference>
<evidence type="ECO:0000259" key="1">
    <source>
        <dbReference type="Pfam" id="PF01118"/>
    </source>
</evidence>
<gene>
    <name evidence="2" type="ORF">OIDMADRAFT_46093</name>
</gene>
<dbReference type="InterPro" id="IPR000534">
    <property type="entry name" value="Semialdehyde_DH_NAD-bd"/>
</dbReference>
<dbReference type="Gene3D" id="3.40.50.720">
    <property type="entry name" value="NAD(P)-binding Rossmann-like Domain"/>
    <property type="match status" value="1"/>
</dbReference>
<name>A0A0C3GTH2_OIDMZ</name>
<dbReference type="STRING" id="913774.A0A0C3GTH2"/>
<dbReference type="HOGENOM" id="CLU_007383_12_2_1"/>
<dbReference type="InParanoid" id="A0A0C3GTH2"/>
<keyword evidence="3" id="KW-1185">Reference proteome</keyword>
<dbReference type="EMBL" id="KN832893">
    <property type="protein sequence ID" value="KIM93676.1"/>
    <property type="molecule type" value="Genomic_DNA"/>
</dbReference>
<reference evidence="2 3" key="1">
    <citation type="submission" date="2014-04" db="EMBL/GenBank/DDBJ databases">
        <authorList>
            <consortium name="DOE Joint Genome Institute"/>
            <person name="Kuo A."/>
            <person name="Martino E."/>
            <person name="Perotto S."/>
            <person name="Kohler A."/>
            <person name="Nagy L.G."/>
            <person name="Floudas D."/>
            <person name="Copeland A."/>
            <person name="Barry K.W."/>
            <person name="Cichocki N."/>
            <person name="Veneault-Fourrey C."/>
            <person name="LaButti K."/>
            <person name="Lindquist E.A."/>
            <person name="Lipzen A."/>
            <person name="Lundell T."/>
            <person name="Morin E."/>
            <person name="Murat C."/>
            <person name="Sun H."/>
            <person name="Tunlid A."/>
            <person name="Henrissat B."/>
            <person name="Grigoriev I.V."/>
            <person name="Hibbett D.S."/>
            <person name="Martin F."/>
            <person name="Nordberg H.P."/>
            <person name="Cantor M.N."/>
            <person name="Hua S.X."/>
        </authorList>
    </citation>
    <scope>NUCLEOTIDE SEQUENCE [LARGE SCALE GENOMIC DNA]</scope>
    <source>
        <strain evidence="2 3">Zn</strain>
    </source>
</reference>
<feature type="domain" description="Semialdehyde dehydrogenase NAD-binding" evidence="1">
    <location>
        <begin position="4"/>
        <end position="86"/>
    </location>
</feature>
<evidence type="ECO:0000313" key="3">
    <source>
        <dbReference type="Proteomes" id="UP000054321"/>
    </source>
</evidence>
<dbReference type="SUPFAM" id="SSF51735">
    <property type="entry name" value="NAD(P)-binding Rossmann-fold domains"/>
    <property type="match status" value="1"/>
</dbReference>
<sequence>MPPKIFITGVTGYIGGDVLYALNETHPEYEYTVMVRGSEKGTMVAAAYPKARLVYGNLENAALLEEESAKADIVIDTADSSDHLGAAKAISKGLAAGHTGEKPGYWLHLSGTGVLCWKDRDTNTYGEPPSQPEYDDLDKVSDLTSLPDTAWHRGVDKLVLAASSDVVKTAIICPPAIYGRGRGPDNQRSIQVYLLTETTLKQGQAPQFGRGLSEWGNVHIHDLSNLYTLFVDAIIANKSELDTELFGPKGYFLVENGHHVWGEVSKQVAEEGYKQGFIKTKEVIQITLDGARELGVAALTWGLNSKGHAKRARKYLGWNPRKRLKDEIPDIVASEAVRLGLKIRYRL</sequence>
<dbReference type="GO" id="GO:0005737">
    <property type="term" value="C:cytoplasm"/>
    <property type="evidence" value="ECO:0007669"/>
    <property type="project" value="TreeGrafter"/>
</dbReference>
<proteinExistence type="predicted"/>
<dbReference type="Pfam" id="PF01118">
    <property type="entry name" value="Semialdhyde_dh"/>
    <property type="match status" value="1"/>
</dbReference>
<evidence type="ECO:0000313" key="2">
    <source>
        <dbReference type="EMBL" id="KIM93676.1"/>
    </source>
</evidence>
<dbReference type="GO" id="GO:0051287">
    <property type="term" value="F:NAD binding"/>
    <property type="evidence" value="ECO:0007669"/>
    <property type="project" value="InterPro"/>
</dbReference>
<dbReference type="Proteomes" id="UP000054321">
    <property type="component" value="Unassembled WGS sequence"/>
</dbReference>
<dbReference type="PANTHER" id="PTHR48079">
    <property type="entry name" value="PROTEIN YEEZ"/>
    <property type="match status" value="1"/>
</dbReference>